<keyword evidence="1 10" id="KW-0963">Cytoplasm</keyword>
<protein>
    <recommendedName>
        <fullName evidence="10">Small ribosomal subunit biogenesis GTPase RsgA</fullName>
        <ecNumber evidence="10">3.6.1.-</ecNumber>
    </recommendedName>
</protein>
<feature type="binding site" evidence="10">
    <location>
        <begin position="112"/>
        <end position="115"/>
    </location>
    <ligand>
        <name>GTP</name>
        <dbReference type="ChEBI" id="CHEBI:37565"/>
    </ligand>
</feature>
<reference evidence="13" key="1">
    <citation type="submission" date="2015-09" db="EMBL/GenBank/DDBJ databases">
        <authorList>
            <consortium name="Pathogen Informatics"/>
        </authorList>
    </citation>
    <scope>NUCLEOTIDE SEQUENCE</scope>
    <source>
        <strain evidence="13">2789STDY5834896</strain>
    </source>
</reference>
<evidence type="ECO:0000259" key="12">
    <source>
        <dbReference type="PROSITE" id="PS51721"/>
    </source>
</evidence>
<evidence type="ECO:0000256" key="1">
    <source>
        <dbReference type="ARBA" id="ARBA00022490"/>
    </source>
</evidence>
<dbReference type="PANTHER" id="PTHR32120:SF11">
    <property type="entry name" value="SMALL RIBOSOMAL SUBUNIT BIOGENESIS GTPASE RSGA 1, MITOCHONDRIAL-RELATED"/>
    <property type="match status" value="1"/>
</dbReference>
<evidence type="ECO:0000256" key="9">
    <source>
        <dbReference type="ARBA" id="ARBA00023134"/>
    </source>
</evidence>
<dbReference type="GO" id="GO:0046872">
    <property type="term" value="F:metal ion binding"/>
    <property type="evidence" value="ECO:0007669"/>
    <property type="project" value="UniProtKB-KW"/>
</dbReference>
<dbReference type="InterPro" id="IPR004881">
    <property type="entry name" value="Ribosome_biogen_GTPase_RsgA"/>
</dbReference>
<comment type="cofactor">
    <cofactor evidence="10">
        <name>Zn(2+)</name>
        <dbReference type="ChEBI" id="CHEBI:29105"/>
    </cofactor>
    <text evidence="10">Binds 1 zinc ion per subunit.</text>
</comment>
<keyword evidence="8 10" id="KW-0694">RNA-binding</keyword>
<feature type="binding site" evidence="10">
    <location>
        <position position="258"/>
    </location>
    <ligand>
        <name>Zn(2+)</name>
        <dbReference type="ChEBI" id="CHEBI:29105"/>
    </ligand>
</feature>
<dbReference type="AlphaFoldDB" id="A0A1C6H9A4"/>
<dbReference type="InterPro" id="IPR031944">
    <property type="entry name" value="RsgA_N"/>
</dbReference>
<dbReference type="SUPFAM" id="SSF50249">
    <property type="entry name" value="Nucleic acid-binding proteins"/>
    <property type="match status" value="1"/>
</dbReference>
<feature type="domain" description="CP-type G" evidence="12">
    <location>
        <begin position="63"/>
        <end position="218"/>
    </location>
</feature>
<feature type="binding site" evidence="10">
    <location>
        <position position="250"/>
    </location>
    <ligand>
        <name>Zn(2+)</name>
        <dbReference type="ChEBI" id="CHEBI:29105"/>
    </ligand>
</feature>
<dbReference type="HAMAP" id="MF_01820">
    <property type="entry name" value="GTPase_RsgA"/>
    <property type="match status" value="1"/>
</dbReference>
<dbReference type="Gene3D" id="3.40.50.300">
    <property type="entry name" value="P-loop containing nucleotide triphosphate hydrolases"/>
    <property type="match status" value="1"/>
</dbReference>
<dbReference type="GO" id="GO:0019843">
    <property type="term" value="F:rRNA binding"/>
    <property type="evidence" value="ECO:0007669"/>
    <property type="project" value="UniProtKB-KW"/>
</dbReference>
<dbReference type="CDD" id="cd04466">
    <property type="entry name" value="S1_YloQ_GTPase"/>
    <property type="match status" value="1"/>
</dbReference>
<dbReference type="EMBL" id="FMHG01000001">
    <property type="protein sequence ID" value="SCJ53825.1"/>
    <property type="molecule type" value="Genomic_DNA"/>
</dbReference>
<feature type="binding site" evidence="10">
    <location>
        <position position="245"/>
    </location>
    <ligand>
        <name>Zn(2+)</name>
        <dbReference type="ChEBI" id="CHEBI:29105"/>
    </ligand>
</feature>
<dbReference type="Gene3D" id="1.10.40.50">
    <property type="entry name" value="Probable gtpase engc, domain 3"/>
    <property type="match status" value="1"/>
</dbReference>
<evidence type="ECO:0000256" key="7">
    <source>
        <dbReference type="ARBA" id="ARBA00022833"/>
    </source>
</evidence>
<dbReference type="PROSITE" id="PS50936">
    <property type="entry name" value="ENGC_GTPASE"/>
    <property type="match status" value="1"/>
</dbReference>
<dbReference type="InterPro" id="IPR027417">
    <property type="entry name" value="P-loop_NTPase"/>
</dbReference>
<dbReference type="Pfam" id="PF03193">
    <property type="entry name" value="RsgA_GTPase"/>
    <property type="match status" value="1"/>
</dbReference>
<keyword evidence="5 10" id="KW-0547">Nucleotide-binding</keyword>
<dbReference type="InterPro" id="IPR010914">
    <property type="entry name" value="RsgA_GTPase_dom"/>
</dbReference>
<comment type="similarity">
    <text evidence="10">Belongs to the TRAFAC class YlqF/YawG GTPase family. RsgA subfamily.</text>
</comment>
<dbReference type="GO" id="GO:0005737">
    <property type="term" value="C:cytoplasm"/>
    <property type="evidence" value="ECO:0007669"/>
    <property type="project" value="UniProtKB-SubCell"/>
</dbReference>
<keyword evidence="4 10" id="KW-0699">rRNA-binding</keyword>
<evidence type="ECO:0000256" key="3">
    <source>
        <dbReference type="ARBA" id="ARBA00022723"/>
    </source>
</evidence>
<dbReference type="PROSITE" id="PS51721">
    <property type="entry name" value="G_CP"/>
    <property type="match status" value="1"/>
</dbReference>
<dbReference type="InterPro" id="IPR030378">
    <property type="entry name" value="G_CP_dom"/>
</dbReference>
<comment type="function">
    <text evidence="10">One of several proteins that assist in the late maturation steps of the functional core of the 30S ribosomal subunit. Helps release RbfA from mature subunits. May play a role in the assembly of ribosomal proteins into the subunit. Circularly permuted GTPase that catalyzes slow GTP hydrolysis, GTPase activity is stimulated by the 30S ribosomal subunit.</text>
</comment>
<keyword evidence="2 10" id="KW-0690">Ribosome biogenesis</keyword>
<evidence type="ECO:0000256" key="4">
    <source>
        <dbReference type="ARBA" id="ARBA00022730"/>
    </source>
</evidence>
<dbReference type="PANTHER" id="PTHR32120">
    <property type="entry name" value="SMALL RIBOSOMAL SUBUNIT BIOGENESIS GTPASE RSGA"/>
    <property type="match status" value="1"/>
</dbReference>
<dbReference type="Pfam" id="PF16745">
    <property type="entry name" value="RsgA_N"/>
    <property type="match status" value="1"/>
</dbReference>
<keyword evidence="7 10" id="KW-0862">Zinc</keyword>
<evidence type="ECO:0000256" key="2">
    <source>
        <dbReference type="ARBA" id="ARBA00022517"/>
    </source>
</evidence>
<dbReference type="CDD" id="cd01854">
    <property type="entry name" value="YjeQ_EngC"/>
    <property type="match status" value="1"/>
</dbReference>
<dbReference type="GO" id="GO:0005525">
    <property type="term" value="F:GTP binding"/>
    <property type="evidence" value="ECO:0007669"/>
    <property type="project" value="UniProtKB-UniRule"/>
</dbReference>
<evidence type="ECO:0000313" key="13">
    <source>
        <dbReference type="EMBL" id="SCJ53825.1"/>
    </source>
</evidence>
<dbReference type="InterPro" id="IPR012340">
    <property type="entry name" value="NA-bd_OB-fold"/>
</dbReference>
<dbReference type="GO" id="GO:0042274">
    <property type="term" value="P:ribosomal small subunit biogenesis"/>
    <property type="evidence" value="ECO:0007669"/>
    <property type="project" value="UniProtKB-UniRule"/>
</dbReference>
<evidence type="ECO:0000256" key="10">
    <source>
        <dbReference type="HAMAP-Rule" id="MF_01820"/>
    </source>
</evidence>
<comment type="subunit">
    <text evidence="10">Monomer. Associates with 30S ribosomal subunit, binds 16S rRNA.</text>
</comment>
<evidence type="ECO:0000256" key="5">
    <source>
        <dbReference type="ARBA" id="ARBA00022741"/>
    </source>
</evidence>
<organism evidence="13">
    <name type="scientific">uncultured Anaerotruncus sp</name>
    <dbReference type="NCBI Taxonomy" id="905011"/>
    <lineage>
        <taxon>Bacteria</taxon>
        <taxon>Bacillati</taxon>
        <taxon>Bacillota</taxon>
        <taxon>Clostridia</taxon>
        <taxon>Eubacteriales</taxon>
        <taxon>Oscillospiraceae</taxon>
        <taxon>Anaerotruncus</taxon>
        <taxon>environmental samples</taxon>
    </lineage>
</organism>
<name>A0A1C6H9A4_9FIRM</name>
<feature type="domain" description="EngC GTPase" evidence="11">
    <location>
        <begin position="72"/>
        <end position="216"/>
    </location>
</feature>
<evidence type="ECO:0000259" key="11">
    <source>
        <dbReference type="PROSITE" id="PS50936"/>
    </source>
</evidence>
<feature type="binding site" evidence="10">
    <location>
        <begin position="160"/>
        <end position="168"/>
    </location>
    <ligand>
        <name>GTP</name>
        <dbReference type="ChEBI" id="CHEBI:37565"/>
    </ligand>
</feature>
<dbReference type="NCBIfam" id="TIGR00157">
    <property type="entry name" value="ribosome small subunit-dependent GTPase A"/>
    <property type="match status" value="1"/>
</dbReference>
<dbReference type="Gene3D" id="2.40.50.140">
    <property type="entry name" value="Nucleic acid-binding proteins"/>
    <property type="match status" value="1"/>
</dbReference>
<dbReference type="EC" id="3.6.1.-" evidence="10"/>
<evidence type="ECO:0000256" key="8">
    <source>
        <dbReference type="ARBA" id="ARBA00022884"/>
    </source>
</evidence>
<dbReference type="SUPFAM" id="SSF52540">
    <property type="entry name" value="P-loop containing nucleoside triphosphate hydrolases"/>
    <property type="match status" value="1"/>
</dbReference>
<keyword evidence="3 10" id="KW-0479">Metal-binding</keyword>
<sequence>MMNGRILKAISGFYYVQCGNGLIECRAKGIFRKRGLSPAVGDEVTISVDQNEKGVIEEISPRKNAFIRPPMANIDQFIVVVSAVSPSPNLFVVDKLLSIAEYKDVEPIIVLTKLDMAQLPGVADIYRQAGFTVIEVDYQQKAWKQQVLDCLAGKVSAFCGNSGVGKSTLLNHLGLGLSLKTGETSEKLGRGRHTTRHVELFQLPFGGYIADTPGFSDVDLHRQEGILKDQLQYTFREIAPLVGQCKFVGCSHTCEKGCAVLAALEQGKIVPSRHQSYVALYQAVKDIKDWQL</sequence>
<gene>
    <name evidence="10 13" type="primary">rsgA</name>
    <name evidence="13" type="ORF">SAMEA3545359_00729</name>
</gene>
<accession>A0A1C6H9A4</accession>
<dbReference type="GO" id="GO:0003924">
    <property type="term" value="F:GTPase activity"/>
    <property type="evidence" value="ECO:0007669"/>
    <property type="project" value="UniProtKB-UniRule"/>
</dbReference>
<keyword evidence="6 10" id="KW-0378">Hydrolase</keyword>
<comment type="subcellular location">
    <subcellularLocation>
        <location evidence="10">Cytoplasm</location>
    </subcellularLocation>
</comment>
<keyword evidence="9 10" id="KW-0342">GTP-binding</keyword>
<feature type="binding site" evidence="10">
    <location>
        <position position="252"/>
    </location>
    <ligand>
        <name>Zn(2+)</name>
        <dbReference type="ChEBI" id="CHEBI:29105"/>
    </ligand>
</feature>
<evidence type="ECO:0000256" key="6">
    <source>
        <dbReference type="ARBA" id="ARBA00022801"/>
    </source>
</evidence>
<proteinExistence type="inferred from homology"/>